<comment type="caution">
    <text evidence="1">The sequence shown here is derived from an EMBL/GenBank/DDBJ whole genome shotgun (WGS) entry which is preliminary data.</text>
</comment>
<dbReference type="EMBL" id="LPHD01000049">
    <property type="protein sequence ID" value="KWA83753.1"/>
    <property type="molecule type" value="Genomic_DNA"/>
</dbReference>
<evidence type="ECO:0000313" key="1">
    <source>
        <dbReference type="EMBL" id="KWA83753.1"/>
    </source>
</evidence>
<name>A0A106QCH4_9BURK</name>
<evidence type="ECO:0000313" key="2">
    <source>
        <dbReference type="Proteomes" id="UP000060630"/>
    </source>
</evidence>
<proteinExistence type="predicted"/>
<sequence>MTTNADLVLALEARGINPHDLEDTMLALIQDRNAVVLAQTTGEVAQASLAKSLAAEAEALTAGGLPAQVAWLDCYYRNREHLEWALAGYLNLPLAA</sequence>
<reference evidence="1 2" key="1">
    <citation type="submission" date="2015-11" db="EMBL/GenBank/DDBJ databases">
        <title>Expanding the genomic diversity of Burkholderia species for the development of highly accurate diagnostics.</title>
        <authorList>
            <person name="Sahl J."/>
            <person name="Keim P."/>
            <person name="Wagner D."/>
        </authorList>
    </citation>
    <scope>NUCLEOTIDE SEQUENCE [LARGE SCALE GENOMIC DNA]</scope>
    <source>
        <strain evidence="1 2">MSMB2087WGS</strain>
    </source>
</reference>
<protein>
    <submittedName>
        <fullName evidence="1">Uncharacterized protein</fullName>
    </submittedName>
</protein>
<accession>A0A106QCH4</accession>
<gene>
    <name evidence="1" type="ORF">WL29_20530</name>
</gene>
<dbReference type="AlphaFoldDB" id="A0A106QCH4"/>
<dbReference type="Proteomes" id="UP000060630">
    <property type="component" value="Unassembled WGS sequence"/>
</dbReference>
<dbReference type="RefSeq" id="WP_060191908.1">
    <property type="nucleotide sequence ID" value="NZ_LPHD01000049.1"/>
</dbReference>
<organism evidence="1 2">
    <name type="scientific">Burkholderia ubonensis</name>
    <dbReference type="NCBI Taxonomy" id="101571"/>
    <lineage>
        <taxon>Bacteria</taxon>
        <taxon>Pseudomonadati</taxon>
        <taxon>Pseudomonadota</taxon>
        <taxon>Betaproteobacteria</taxon>
        <taxon>Burkholderiales</taxon>
        <taxon>Burkholderiaceae</taxon>
        <taxon>Burkholderia</taxon>
        <taxon>Burkholderia cepacia complex</taxon>
    </lineage>
</organism>